<proteinExistence type="predicted"/>
<evidence type="ECO:0000313" key="3">
    <source>
        <dbReference type="EMBL" id="HAV92724.1"/>
    </source>
</evidence>
<accession>A0A350HB08</accession>
<protein>
    <recommendedName>
        <fullName evidence="2">Soluble ligand binding domain-containing protein</fullName>
    </recommendedName>
</protein>
<dbReference type="Pfam" id="PF10531">
    <property type="entry name" value="SLBB"/>
    <property type="match status" value="1"/>
</dbReference>
<sequence length="115" mass="12522">MIRVNIWGYVGNPQSVLIPDGTDLVTALSYAGGPNENGNINSIVILHADGTKTLCDIAKYKGDESRKHNPILRPGDTVMVKGNFLYYLTSFVTKIYQVAVVASVIVTIYNAFTAE</sequence>
<keyword evidence="1" id="KW-0812">Transmembrane</keyword>
<dbReference type="InterPro" id="IPR019554">
    <property type="entry name" value="Soluble_ligand-bd"/>
</dbReference>
<dbReference type="AlphaFoldDB" id="A0A350HB08"/>
<feature type="transmembrane region" description="Helical" evidence="1">
    <location>
        <begin position="84"/>
        <end position="112"/>
    </location>
</feature>
<name>A0A350HB08_UNCW3</name>
<gene>
    <name evidence="3" type="ORF">DCW38_06040</name>
</gene>
<dbReference type="Gene3D" id="3.10.560.10">
    <property type="entry name" value="Outer membrane lipoprotein wza domain like"/>
    <property type="match status" value="1"/>
</dbReference>
<keyword evidence="1" id="KW-1133">Transmembrane helix</keyword>
<keyword evidence="1" id="KW-0472">Membrane</keyword>
<evidence type="ECO:0000313" key="4">
    <source>
        <dbReference type="Proteomes" id="UP000264062"/>
    </source>
</evidence>
<evidence type="ECO:0000256" key="1">
    <source>
        <dbReference type="SAM" id="Phobius"/>
    </source>
</evidence>
<comment type="caution">
    <text evidence="3">The sequence shown here is derived from an EMBL/GenBank/DDBJ whole genome shotgun (WGS) entry which is preliminary data.</text>
</comment>
<dbReference type="Proteomes" id="UP000264062">
    <property type="component" value="Unassembled WGS sequence"/>
</dbReference>
<dbReference type="EMBL" id="DMZY01000181">
    <property type="protein sequence ID" value="HAV92724.1"/>
    <property type="molecule type" value="Genomic_DNA"/>
</dbReference>
<organism evidence="3 4">
    <name type="scientific">candidate division WOR-3 bacterium</name>
    <dbReference type="NCBI Taxonomy" id="2052148"/>
    <lineage>
        <taxon>Bacteria</taxon>
        <taxon>Bacteria division WOR-3</taxon>
    </lineage>
</organism>
<reference evidence="3 4" key="1">
    <citation type="journal article" date="2018" name="Nat. Biotechnol.">
        <title>A standardized bacterial taxonomy based on genome phylogeny substantially revises the tree of life.</title>
        <authorList>
            <person name="Parks D.H."/>
            <person name="Chuvochina M."/>
            <person name="Waite D.W."/>
            <person name="Rinke C."/>
            <person name="Skarshewski A."/>
            <person name="Chaumeil P.A."/>
            <person name="Hugenholtz P."/>
        </authorList>
    </citation>
    <scope>NUCLEOTIDE SEQUENCE [LARGE SCALE GENOMIC DNA]</scope>
    <source>
        <strain evidence="3">UBA9956</strain>
    </source>
</reference>
<feature type="domain" description="Soluble ligand binding" evidence="2">
    <location>
        <begin position="4"/>
        <end position="52"/>
    </location>
</feature>
<evidence type="ECO:0000259" key="2">
    <source>
        <dbReference type="Pfam" id="PF10531"/>
    </source>
</evidence>